<evidence type="ECO:0000256" key="1">
    <source>
        <dbReference type="SAM" id="MobiDB-lite"/>
    </source>
</evidence>
<sequence length="383" mass="44421">MAPNLKRKRTGASASQGKPKIPNPDANLMGVPTEIRMKILSYLLPHNRMGTRNGRYWVDMEGWKMLGSKCAKTWPAVSQVNRKIYTEGVYLLYENHTIKSSIEGAAELCQKVFLEDFSSEADSALALQLRNIRKLRLEIYYKLESHEMIMSEWQSEGPDQLPFALEYRRQKNRVNQFAQCLRDSKELKELEIVLYDRYYAECSGAESDDVNAVECSHRQKEKDKKEKMILELVQPFRSIRGLDAASFEVDDSIEAYPELNDQLDLISLRMCSEAPVTEPIPLIPMYRRLLEVYQGSTMFMSLQQDEDELAMHQAFLTTQDKKAWKAYDRGDLAGLEKAMRRLKNNLDFGQRLVSERIKKFDQDMKVQKATHRKQQTEAQHKST</sequence>
<gene>
    <name evidence="2" type="ORF">EJ08DRAFT_699841</name>
</gene>
<evidence type="ECO:0000313" key="2">
    <source>
        <dbReference type="EMBL" id="KAF2426543.1"/>
    </source>
</evidence>
<reference evidence="2" key="1">
    <citation type="journal article" date="2020" name="Stud. Mycol.">
        <title>101 Dothideomycetes genomes: a test case for predicting lifestyles and emergence of pathogens.</title>
        <authorList>
            <person name="Haridas S."/>
            <person name="Albert R."/>
            <person name="Binder M."/>
            <person name="Bloem J."/>
            <person name="Labutti K."/>
            <person name="Salamov A."/>
            <person name="Andreopoulos B."/>
            <person name="Baker S."/>
            <person name="Barry K."/>
            <person name="Bills G."/>
            <person name="Bluhm B."/>
            <person name="Cannon C."/>
            <person name="Castanera R."/>
            <person name="Culley D."/>
            <person name="Daum C."/>
            <person name="Ezra D."/>
            <person name="Gonzalez J."/>
            <person name="Henrissat B."/>
            <person name="Kuo A."/>
            <person name="Liang C."/>
            <person name="Lipzen A."/>
            <person name="Lutzoni F."/>
            <person name="Magnuson J."/>
            <person name="Mondo S."/>
            <person name="Nolan M."/>
            <person name="Ohm R."/>
            <person name="Pangilinan J."/>
            <person name="Park H.-J."/>
            <person name="Ramirez L."/>
            <person name="Alfaro M."/>
            <person name="Sun H."/>
            <person name="Tritt A."/>
            <person name="Yoshinaga Y."/>
            <person name="Zwiers L.-H."/>
            <person name="Turgeon B."/>
            <person name="Goodwin S."/>
            <person name="Spatafora J."/>
            <person name="Crous P."/>
            <person name="Grigoriev I."/>
        </authorList>
    </citation>
    <scope>NUCLEOTIDE SEQUENCE</scope>
    <source>
        <strain evidence="2">CBS 130266</strain>
    </source>
</reference>
<protein>
    <submittedName>
        <fullName evidence="2">Uncharacterized protein</fullName>
    </submittedName>
</protein>
<comment type="caution">
    <text evidence="2">The sequence shown here is derived from an EMBL/GenBank/DDBJ whole genome shotgun (WGS) entry which is preliminary data.</text>
</comment>
<dbReference type="Proteomes" id="UP000800235">
    <property type="component" value="Unassembled WGS sequence"/>
</dbReference>
<feature type="region of interest" description="Disordered" evidence="1">
    <location>
        <begin position="1"/>
        <end position="27"/>
    </location>
</feature>
<organism evidence="2 3">
    <name type="scientific">Tothia fuscella</name>
    <dbReference type="NCBI Taxonomy" id="1048955"/>
    <lineage>
        <taxon>Eukaryota</taxon>
        <taxon>Fungi</taxon>
        <taxon>Dikarya</taxon>
        <taxon>Ascomycota</taxon>
        <taxon>Pezizomycotina</taxon>
        <taxon>Dothideomycetes</taxon>
        <taxon>Pleosporomycetidae</taxon>
        <taxon>Venturiales</taxon>
        <taxon>Cylindrosympodiaceae</taxon>
        <taxon>Tothia</taxon>
    </lineage>
</organism>
<dbReference type="EMBL" id="MU007063">
    <property type="protein sequence ID" value="KAF2426543.1"/>
    <property type="molecule type" value="Genomic_DNA"/>
</dbReference>
<keyword evidence="3" id="KW-1185">Reference proteome</keyword>
<accession>A0A9P4NLK5</accession>
<feature type="compositionally biased region" description="Basic residues" evidence="1">
    <location>
        <begin position="1"/>
        <end position="10"/>
    </location>
</feature>
<dbReference type="AlphaFoldDB" id="A0A9P4NLK5"/>
<evidence type="ECO:0000313" key="3">
    <source>
        <dbReference type="Proteomes" id="UP000800235"/>
    </source>
</evidence>
<proteinExistence type="predicted"/>
<name>A0A9P4NLK5_9PEZI</name>
<dbReference type="OrthoDB" id="2951834at2759"/>